<gene>
    <name evidence="6" type="ORF">QO011_007518</name>
</gene>
<sequence length="401" mass="42014">MGITRRAVLASAAAVAASAALGGLARAEPFHGFDPDKVGPANPDKAALAAMVKDAMAKTPPRNGKAYVFGYTMWGGSSPFSQLNRQGLQEIAEAAGIELLTADNEWDPQKNVANAQSFATRNVDFVINSLLDVQFGGAVKKPLDDAGIPIISLDIPIIGAAWVGVDNARAGFRAGTYVAEAAVQRWGKDKAGEATLVIAAFPLVGPNGRLRNLSQEAGVKSVMPDLPASQIVWLDMQGTADSGFTAMNNLMGRLDPDKPVLVASFSDEQLAGALRALAAAGRSESTLAVGMGGERLDLLGQDPAFVGTMSFFPKGYANAAVPTALAMLAGRPVPKSVFAFSDLVKPDTACKVDPAVACRARPDWQPADAAIDEAAYRAYVAALHQRDEFRNFQVLLPPIPG</sequence>
<dbReference type="Gene3D" id="3.40.50.2300">
    <property type="match status" value="2"/>
</dbReference>
<dbReference type="SUPFAM" id="SSF53822">
    <property type="entry name" value="Periplasmic binding protein-like I"/>
    <property type="match status" value="1"/>
</dbReference>
<comment type="similarity">
    <text evidence="2">Belongs to the bacterial solute-binding protein 2 family.</text>
</comment>
<evidence type="ECO:0000313" key="6">
    <source>
        <dbReference type="EMBL" id="MDQ0474477.1"/>
    </source>
</evidence>
<comment type="subcellular location">
    <subcellularLocation>
        <location evidence="1">Cell envelope</location>
    </subcellularLocation>
</comment>
<feature type="domain" description="Periplasmic binding protein" evidence="5">
    <location>
        <begin position="69"/>
        <end position="331"/>
    </location>
</feature>
<evidence type="ECO:0000256" key="3">
    <source>
        <dbReference type="ARBA" id="ARBA00022729"/>
    </source>
</evidence>
<evidence type="ECO:0000256" key="1">
    <source>
        <dbReference type="ARBA" id="ARBA00004196"/>
    </source>
</evidence>
<evidence type="ECO:0000256" key="2">
    <source>
        <dbReference type="ARBA" id="ARBA00007639"/>
    </source>
</evidence>
<dbReference type="RefSeq" id="WP_307284167.1">
    <property type="nucleotide sequence ID" value="NZ_JAUSVX010000023.1"/>
</dbReference>
<dbReference type="Proteomes" id="UP001242480">
    <property type="component" value="Unassembled WGS sequence"/>
</dbReference>
<proteinExistence type="inferred from homology"/>
<reference evidence="6 7" key="1">
    <citation type="submission" date="2023-07" db="EMBL/GenBank/DDBJ databases">
        <title>Genomic Encyclopedia of Type Strains, Phase IV (KMG-IV): sequencing the most valuable type-strain genomes for metagenomic binning, comparative biology and taxonomic classification.</title>
        <authorList>
            <person name="Goeker M."/>
        </authorList>
    </citation>
    <scope>NUCLEOTIDE SEQUENCE [LARGE SCALE GENOMIC DNA]</scope>
    <source>
        <strain evidence="6 7">DSM 19619</strain>
    </source>
</reference>
<organism evidence="6 7">
    <name type="scientific">Labrys wisconsinensis</name>
    <dbReference type="NCBI Taxonomy" id="425677"/>
    <lineage>
        <taxon>Bacteria</taxon>
        <taxon>Pseudomonadati</taxon>
        <taxon>Pseudomonadota</taxon>
        <taxon>Alphaproteobacteria</taxon>
        <taxon>Hyphomicrobiales</taxon>
        <taxon>Xanthobacteraceae</taxon>
        <taxon>Labrys</taxon>
    </lineage>
</organism>
<dbReference type="PANTHER" id="PTHR46847:SF1">
    <property type="entry name" value="D-ALLOSE-BINDING PERIPLASMIC PROTEIN-RELATED"/>
    <property type="match status" value="1"/>
</dbReference>
<dbReference type="Pfam" id="PF13407">
    <property type="entry name" value="Peripla_BP_4"/>
    <property type="match status" value="1"/>
</dbReference>
<dbReference type="PANTHER" id="PTHR46847">
    <property type="entry name" value="D-ALLOSE-BINDING PERIPLASMIC PROTEIN-RELATED"/>
    <property type="match status" value="1"/>
</dbReference>
<dbReference type="EMBL" id="JAUSVX010000023">
    <property type="protein sequence ID" value="MDQ0474477.1"/>
    <property type="molecule type" value="Genomic_DNA"/>
</dbReference>
<protein>
    <submittedName>
        <fullName evidence="6">Ribose transport system substrate-binding protein</fullName>
    </submittedName>
</protein>
<dbReference type="InterPro" id="IPR006311">
    <property type="entry name" value="TAT_signal"/>
</dbReference>
<keyword evidence="3 4" id="KW-0732">Signal</keyword>
<feature type="chain" id="PRO_5045999229" evidence="4">
    <location>
        <begin position="28"/>
        <end position="401"/>
    </location>
</feature>
<keyword evidence="7" id="KW-1185">Reference proteome</keyword>
<dbReference type="InterPro" id="IPR028082">
    <property type="entry name" value="Peripla_BP_I"/>
</dbReference>
<accession>A0ABU0JJM0</accession>
<name>A0ABU0JJM0_9HYPH</name>
<evidence type="ECO:0000313" key="7">
    <source>
        <dbReference type="Proteomes" id="UP001242480"/>
    </source>
</evidence>
<comment type="caution">
    <text evidence="6">The sequence shown here is derived from an EMBL/GenBank/DDBJ whole genome shotgun (WGS) entry which is preliminary data.</text>
</comment>
<evidence type="ECO:0000256" key="4">
    <source>
        <dbReference type="SAM" id="SignalP"/>
    </source>
</evidence>
<dbReference type="PROSITE" id="PS51318">
    <property type="entry name" value="TAT"/>
    <property type="match status" value="1"/>
</dbReference>
<feature type="signal peptide" evidence="4">
    <location>
        <begin position="1"/>
        <end position="27"/>
    </location>
</feature>
<evidence type="ECO:0000259" key="5">
    <source>
        <dbReference type="Pfam" id="PF13407"/>
    </source>
</evidence>
<dbReference type="InterPro" id="IPR025997">
    <property type="entry name" value="SBP_2_dom"/>
</dbReference>